<name>A0A1G6ZC13_9SPHI</name>
<keyword evidence="3" id="KW-1185">Reference proteome</keyword>
<accession>A0A1G6ZC13</accession>
<dbReference type="STRING" id="1391627.SAMN05216464_103268"/>
<reference evidence="2 3" key="1">
    <citation type="submission" date="2016-10" db="EMBL/GenBank/DDBJ databases">
        <authorList>
            <person name="de Groot N.N."/>
        </authorList>
    </citation>
    <scope>NUCLEOTIDE SEQUENCE [LARGE SCALE GENOMIC DNA]</scope>
    <source>
        <strain evidence="2 3">47C3B</strain>
    </source>
</reference>
<evidence type="ECO:0000313" key="2">
    <source>
        <dbReference type="EMBL" id="SDD99256.1"/>
    </source>
</evidence>
<dbReference type="RefSeq" id="WP_091148178.1">
    <property type="nucleotide sequence ID" value="NZ_FNAI01000003.1"/>
</dbReference>
<sequence>MKKSELKSKVKAETKKIEKEIETGLISELKTVTTKLGKGTTKLAKKIGKGSKKLAKKIAKEVKPVQPAKPEKIETAVAKPEKAKPVRKAKIVSETSPEKIKKNKDAAQS</sequence>
<feature type="region of interest" description="Disordered" evidence="1">
    <location>
        <begin position="71"/>
        <end position="109"/>
    </location>
</feature>
<feature type="compositionally biased region" description="Basic and acidic residues" evidence="1">
    <location>
        <begin position="71"/>
        <end position="84"/>
    </location>
</feature>
<proteinExistence type="predicted"/>
<evidence type="ECO:0000256" key="1">
    <source>
        <dbReference type="SAM" id="MobiDB-lite"/>
    </source>
</evidence>
<protein>
    <submittedName>
        <fullName evidence="2">Uncharacterized protein</fullName>
    </submittedName>
</protein>
<gene>
    <name evidence="2" type="ORF">SAMN05216464_103268</name>
</gene>
<dbReference type="EMBL" id="FNAI01000003">
    <property type="protein sequence ID" value="SDD99256.1"/>
    <property type="molecule type" value="Genomic_DNA"/>
</dbReference>
<dbReference type="AlphaFoldDB" id="A0A1G6ZC13"/>
<organism evidence="2 3">
    <name type="scientific">Mucilaginibacter pineti</name>
    <dbReference type="NCBI Taxonomy" id="1391627"/>
    <lineage>
        <taxon>Bacteria</taxon>
        <taxon>Pseudomonadati</taxon>
        <taxon>Bacteroidota</taxon>
        <taxon>Sphingobacteriia</taxon>
        <taxon>Sphingobacteriales</taxon>
        <taxon>Sphingobacteriaceae</taxon>
        <taxon>Mucilaginibacter</taxon>
    </lineage>
</organism>
<dbReference type="Proteomes" id="UP000199072">
    <property type="component" value="Unassembled WGS sequence"/>
</dbReference>
<evidence type="ECO:0000313" key="3">
    <source>
        <dbReference type="Proteomes" id="UP000199072"/>
    </source>
</evidence>
<feature type="compositionally biased region" description="Basic and acidic residues" evidence="1">
    <location>
        <begin position="96"/>
        <end position="109"/>
    </location>
</feature>